<evidence type="ECO:0000313" key="2">
    <source>
        <dbReference type="EMBL" id="UPL14643.1"/>
    </source>
</evidence>
<accession>A0ABY4IPK0</accession>
<protein>
    <recommendedName>
        <fullName evidence="4">DUF4252 domain-containing protein</fullName>
    </recommendedName>
</protein>
<proteinExistence type="predicted"/>
<dbReference type="EMBL" id="CP078077">
    <property type="protein sequence ID" value="UPL14643.1"/>
    <property type="molecule type" value="Genomic_DNA"/>
</dbReference>
<reference evidence="2 3" key="1">
    <citation type="submission" date="2021-06" db="EMBL/GenBank/DDBJ databases">
        <title>Genome-based taxonomic framework of Microbacterium strains isolated from marine environment, the description of four new species and reclassification of four preexisting species.</title>
        <authorList>
            <person name="Lee S.D."/>
            <person name="Kim S.-M."/>
            <person name="Byeon Y.-S."/>
            <person name="Yang H.L."/>
            <person name="Kim I.S."/>
        </authorList>
    </citation>
    <scope>NUCLEOTIDE SEQUENCE [LARGE SCALE GENOMIC DNA]</scope>
    <source>
        <strain evidence="2 3">SSW1-36</strain>
    </source>
</reference>
<organism evidence="2 3">
    <name type="scientific">Microbacterium galbinum</name>
    <dbReference type="NCBI Taxonomy" id="2851646"/>
    <lineage>
        <taxon>Bacteria</taxon>
        <taxon>Bacillati</taxon>
        <taxon>Actinomycetota</taxon>
        <taxon>Actinomycetes</taxon>
        <taxon>Micrococcales</taxon>
        <taxon>Microbacteriaceae</taxon>
        <taxon>Microbacterium</taxon>
    </lineage>
</organism>
<dbReference type="Proteomes" id="UP000831963">
    <property type="component" value="Chromosome"/>
</dbReference>
<feature type="signal peptide" evidence="1">
    <location>
        <begin position="1"/>
        <end position="24"/>
    </location>
</feature>
<keyword evidence="3" id="KW-1185">Reference proteome</keyword>
<keyword evidence="1" id="KW-0732">Signal</keyword>
<dbReference type="RefSeq" id="WP_247632971.1">
    <property type="nucleotide sequence ID" value="NZ_CP078077.1"/>
</dbReference>
<evidence type="ECO:0000256" key="1">
    <source>
        <dbReference type="SAM" id="SignalP"/>
    </source>
</evidence>
<evidence type="ECO:0000313" key="3">
    <source>
        <dbReference type="Proteomes" id="UP000831963"/>
    </source>
</evidence>
<evidence type="ECO:0008006" key="4">
    <source>
        <dbReference type="Google" id="ProtNLM"/>
    </source>
</evidence>
<dbReference type="PROSITE" id="PS51257">
    <property type="entry name" value="PROKAR_LIPOPROTEIN"/>
    <property type="match status" value="1"/>
</dbReference>
<sequence>MRKRWRVSAAVVVLSVALTGCVNGGGMIPTGDELVAQAKQHYFDYRAITNDVQALIYDGPWESDIGLFGMQPSGAGCGDDSYNFDLTRNTKIDPDERDGMREKVQDYLADAGFEVEGQELGSGDAQSSDVIVRRQGDFSLLMVTFIANGSVLVTATTKCWPGDPAELSKLIFGGVTLSEGYLPREESPSDPLFFGVTPGEPAFGPTPAP</sequence>
<feature type="chain" id="PRO_5046288790" description="DUF4252 domain-containing protein" evidence="1">
    <location>
        <begin position="25"/>
        <end position="209"/>
    </location>
</feature>
<name>A0ABY4IPK0_9MICO</name>
<gene>
    <name evidence="2" type="ORF">KV396_09195</name>
</gene>